<gene>
    <name evidence="1" type="ORF">HHUSO_G12782</name>
</gene>
<protein>
    <submittedName>
        <fullName evidence="1">Uncharacterized protein</fullName>
    </submittedName>
</protein>
<evidence type="ECO:0000313" key="2">
    <source>
        <dbReference type="Proteomes" id="UP001369086"/>
    </source>
</evidence>
<keyword evidence="2" id="KW-1185">Reference proteome</keyword>
<reference evidence="1 2" key="1">
    <citation type="submission" date="2021-05" db="EMBL/GenBank/DDBJ databases">
        <authorList>
            <person name="Zahm M."/>
            <person name="Klopp C."/>
            <person name="Cabau C."/>
            <person name="Kuhl H."/>
            <person name="Suciu R."/>
            <person name="Ciorpac M."/>
            <person name="Holostenco D."/>
            <person name="Gessner J."/>
            <person name="Wuertz S."/>
            <person name="Hohne C."/>
            <person name="Stock M."/>
            <person name="Gislard M."/>
            <person name="Lluch J."/>
            <person name="Milhes M."/>
            <person name="Lampietro C."/>
            <person name="Lopez Roques C."/>
            <person name="Donnadieu C."/>
            <person name="Du K."/>
            <person name="Schartl M."/>
            <person name="Guiguen Y."/>
        </authorList>
    </citation>
    <scope>NUCLEOTIDE SEQUENCE [LARGE SCALE GENOMIC DNA]</scope>
    <source>
        <strain evidence="1">Hh-F2</strain>
        <tissue evidence="1">Blood</tissue>
    </source>
</reference>
<sequence>MGQDSSSGWSPLCTLNNNAGNNKGYLLGSVKPVTAITSLLTKCAVYSIIHVTALRTHIAILNSACEKQFSLRSETGRTWDPTYSGSDSFT</sequence>
<evidence type="ECO:0000313" key="1">
    <source>
        <dbReference type="EMBL" id="KAK6484905.1"/>
    </source>
</evidence>
<accession>A0ABR0ZJC0</accession>
<comment type="caution">
    <text evidence="1">The sequence shown here is derived from an EMBL/GenBank/DDBJ whole genome shotgun (WGS) entry which is preliminary data.</text>
</comment>
<dbReference type="EMBL" id="JAHFZB010000010">
    <property type="protein sequence ID" value="KAK6484905.1"/>
    <property type="molecule type" value="Genomic_DNA"/>
</dbReference>
<dbReference type="Proteomes" id="UP001369086">
    <property type="component" value="Unassembled WGS sequence"/>
</dbReference>
<organism evidence="1 2">
    <name type="scientific">Huso huso</name>
    <name type="common">Beluga</name>
    <name type="synonym">Acipenser huso</name>
    <dbReference type="NCBI Taxonomy" id="61971"/>
    <lineage>
        <taxon>Eukaryota</taxon>
        <taxon>Metazoa</taxon>
        <taxon>Chordata</taxon>
        <taxon>Craniata</taxon>
        <taxon>Vertebrata</taxon>
        <taxon>Euteleostomi</taxon>
        <taxon>Actinopterygii</taxon>
        <taxon>Chondrostei</taxon>
        <taxon>Acipenseriformes</taxon>
        <taxon>Acipenseridae</taxon>
        <taxon>Huso</taxon>
    </lineage>
</organism>
<proteinExistence type="predicted"/>
<name>A0ABR0ZJC0_HUSHU</name>